<keyword evidence="3" id="KW-0479">Metal-binding</keyword>
<evidence type="ECO:0000313" key="9">
    <source>
        <dbReference type="EMBL" id="AZQ64728.1"/>
    </source>
</evidence>
<dbReference type="PROSITE" id="PS51404">
    <property type="entry name" value="DYP_PEROXIDASE"/>
    <property type="match status" value="1"/>
</dbReference>
<sequence>MNLVSKTQEGLLSDPTPFVEYLTLELKQDKYEVETILAVFDNFSKISKSIGQKDTTAQLTITIGFSSKGWASLFPNEPMPNELHPFIELKSGDRHFPSTPGDIFFMVKSMRMDLNYQATKYILSTFKPIANAIQDIQGYKYLDDRDLIDFVDGTENPKSNERAKAVIIDQEPYVGGSYLIVQQYFDKQEEWDSLTTEYQEGVIGRTKMDDIEIEDDKKKPYAHNVKSKVEIDGVEIKMLRQNRPFGNAMEHGTMFIGFAKSASIIEISLKQMIEPGENGHHDKLLDFVTAKTGTLYFIPPKSFLDNMSN</sequence>
<dbReference type="EMBL" id="CP034563">
    <property type="protein sequence ID" value="AZQ64728.1"/>
    <property type="molecule type" value="Genomic_DNA"/>
</dbReference>
<evidence type="ECO:0000256" key="6">
    <source>
        <dbReference type="ARBA" id="ARBA00025737"/>
    </source>
</evidence>
<feature type="domain" description="Dyp-type peroxidase N-terminal" evidence="7">
    <location>
        <begin position="8"/>
        <end position="140"/>
    </location>
</feature>
<evidence type="ECO:0000256" key="1">
    <source>
        <dbReference type="ARBA" id="ARBA00001970"/>
    </source>
</evidence>
<keyword evidence="5" id="KW-0408">Iron</keyword>
<dbReference type="NCBIfam" id="TIGR01413">
    <property type="entry name" value="Dyp_perox_fam"/>
    <property type="match status" value="1"/>
</dbReference>
<evidence type="ECO:0000313" key="10">
    <source>
        <dbReference type="Proteomes" id="UP000267268"/>
    </source>
</evidence>
<evidence type="ECO:0000256" key="4">
    <source>
        <dbReference type="ARBA" id="ARBA00023002"/>
    </source>
</evidence>
<evidence type="ECO:0000256" key="5">
    <source>
        <dbReference type="ARBA" id="ARBA00023004"/>
    </source>
</evidence>
<gene>
    <name evidence="9" type="ORF">EI427_21120</name>
</gene>
<proteinExistence type="inferred from homology"/>
<dbReference type="Proteomes" id="UP000267268">
    <property type="component" value="Chromosome 2"/>
</dbReference>
<dbReference type="KEGG" id="fll:EI427_21120"/>
<dbReference type="PANTHER" id="PTHR30521:SF0">
    <property type="entry name" value="DYP-TYPE PEROXIDASE FAMILY PROTEIN"/>
    <property type="match status" value="1"/>
</dbReference>
<dbReference type="GO" id="GO:0020037">
    <property type="term" value="F:heme binding"/>
    <property type="evidence" value="ECO:0007669"/>
    <property type="project" value="InterPro"/>
</dbReference>
<dbReference type="InterPro" id="IPR006314">
    <property type="entry name" value="Dyp_peroxidase"/>
</dbReference>
<dbReference type="InterPro" id="IPR048327">
    <property type="entry name" value="Dyp_perox_N"/>
</dbReference>
<protein>
    <submittedName>
        <fullName evidence="9">Dyp-type peroxidase</fullName>
    </submittedName>
</protein>
<evidence type="ECO:0000256" key="2">
    <source>
        <dbReference type="ARBA" id="ARBA00022559"/>
    </source>
</evidence>
<accession>A0A3S9P935</accession>
<keyword evidence="10" id="KW-1185">Reference proteome</keyword>
<dbReference type="GO" id="GO:0004601">
    <property type="term" value="F:peroxidase activity"/>
    <property type="evidence" value="ECO:0007669"/>
    <property type="project" value="UniProtKB-KW"/>
</dbReference>
<dbReference type="Pfam" id="PF20628">
    <property type="entry name" value="Dyp_perox_C"/>
    <property type="match status" value="1"/>
</dbReference>
<keyword evidence="4" id="KW-0560">Oxidoreductase</keyword>
<comment type="similarity">
    <text evidence="6">Belongs to the DyP-type peroxidase family.</text>
</comment>
<dbReference type="OrthoDB" id="3251355at2"/>
<dbReference type="Pfam" id="PF04261">
    <property type="entry name" value="Dyp_perox_N"/>
    <property type="match status" value="1"/>
</dbReference>
<dbReference type="SUPFAM" id="SSF54909">
    <property type="entry name" value="Dimeric alpha+beta barrel"/>
    <property type="match status" value="1"/>
</dbReference>
<evidence type="ECO:0000259" key="8">
    <source>
        <dbReference type="Pfam" id="PF20628"/>
    </source>
</evidence>
<evidence type="ECO:0000259" key="7">
    <source>
        <dbReference type="Pfam" id="PF04261"/>
    </source>
</evidence>
<name>A0A3S9P935_9BACT</name>
<dbReference type="AlphaFoldDB" id="A0A3S9P935"/>
<keyword evidence="2 9" id="KW-0575">Peroxidase</keyword>
<feature type="domain" description="Dyp-type peroxidase C-terminal" evidence="8">
    <location>
        <begin position="143"/>
        <end position="301"/>
    </location>
</feature>
<dbReference type="InterPro" id="IPR048328">
    <property type="entry name" value="Dyp_perox_C"/>
</dbReference>
<dbReference type="InterPro" id="IPR011008">
    <property type="entry name" value="Dimeric_a/b-barrel"/>
</dbReference>
<dbReference type="RefSeq" id="WP_126618720.1">
    <property type="nucleotide sequence ID" value="NZ_CP034563.1"/>
</dbReference>
<dbReference type="GO" id="GO:0046872">
    <property type="term" value="F:metal ion binding"/>
    <property type="evidence" value="ECO:0007669"/>
    <property type="project" value="UniProtKB-KW"/>
</dbReference>
<dbReference type="PANTHER" id="PTHR30521">
    <property type="entry name" value="DEFERROCHELATASE/PEROXIDASE"/>
    <property type="match status" value="1"/>
</dbReference>
<reference evidence="9 10" key="1">
    <citation type="submission" date="2018-12" db="EMBL/GenBank/DDBJ databases">
        <title>Flammeovirga pectinis sp. nov., isolated from the gut of the Korean scallop, Patinopecten yessoensis.</title>
        <authorList>
            <person name="Bae J.-W."/>
            <person name="Jeong Y.-S."/>
            <person name="Kang W."/>
        </authorList>
    </citation>
    <scope>NUCLEOTIDE SEQUENCE [LARGE SCALE GENOMIC DNA]</scope>
    <source>
        <strain evidence="9 10">L12M1</strain>
    </source>
</reference>
<comment type="cofactor">
    <cofactor evidence="1">
        <name>heme b</name>
        <dbReference type="ChEBI" id="CHEBI:60344"/>
    </cofactor>
</comment>
<evidence type="ECO:0000256" key="3">
    <source>
        <dbReference type="ARBA" id="ARBA00022723"/>
    </source>
</evidence>
<organism evidence="9 10">
    <name type="scientific">Flammeovirga pectinis</name>
    <dbReference type="NCBI Taxonomy" id="2494373"/>
    <lineage>
        <taxon>Bacteria</taxon>
        <taxon>Pseudomonadati</taxon>
        <taxon>Bacteroidota</taxon>
        <taxon>Cytophagia</taxon>
        <taxon>Cytophagales</taxon>
        <taxon>Flammeovirgaceae</taxon>
        <taxon>Flammeovirga</taxon>
    </lineage>
</organism>
<dbReference type="GO" id="GO:0005829">
    <property type="term" value="C:cytosol"/>
    <property type="evidence" value="ECO:0007669"/>
    <property type="project" value="TreeGrafter"/>
</dbReference>